<evidence type="ECO:0000313" key="4">
    <source>
        <dbReference type="Proteomes" id="UP000594263"/>
    </source>
</evidence>
<protein>
    <recommendedName>
        <fullName evidence="2">CRAL/TRIO N-terminal domain-containing protein</fullName>
    </recommendedName>
</protein>
<evidence type="ECO:0000313" key="3">
    <source>
        <dbReference type="EnsemblPlants" id="Kaladp0067s0237.2.v1.1"/>
    </source>
</evidence>
<sequence length="242" mass="28032">MSTDLKQSSIDNHDCSLTADEQLHRIGEVRNLLGDVPDKLSTFCSDGTISRYLRARNWNIKKAAAMLKDSMKWRLEYKPEEIRWEDVAHEGETGKVYRSKYFDKYGRPVLVMRPSRQMVKPFLEPKTYRKVKFVYPNDLNSKSIMEELFDMEQVESAFGGNDEEGFEISKYAERMRQDDLKIPLFWTRYDLGSSVPQLALVTPIAQKSDSDSEPSKMHPAQNSPSHKEDSERLVNEIQNGLK</sequence>
<dbReference type="InterPro" id="IPR036273">
    <property type="entry name" value="CRAL/TRIO_N_dom_sf"/>
</dbReference>
<dbReference type="SUPFAM" id="SSF46938">
    <property type="entry name" value="CRAL/TRIO N-terminal domain"/>
    <property type="match status" value="1"/>
</dbReference>
<dbReference type="PANTHER" id="PTHR45824:SF6">
    <property type="entry name" value="F16L1.9 PROTEIN"/>
    <property type="match status" value="1"/>
</dbReference>
<dbReference type="EnsemblPlants" id="Kaladp0067s0237.2.v1.1">
    <property type="protein sequence ID" value="Kaladp0067s0237.2.v1.1"/>
    <property type="gene ID" value="Kaladp0067s0237.v1.1"/>
</dbReference>
<name>A0A7N0UHW0_KALFE</name>
<accession>A0A7N0UHW0</accession>
<feature type="domain" description="CRAL/TRIO N-terminal" evidence="2">
    <location>
        <begin position="45"/>
        <end position="70"/>
    </location>
</feature>
<dbReference type="Gene3D" id="3.40.525.10">
    <property type="entry name" value="CRAL-TRIO lipid binding domain"/>
    <property type="match status" value="2"/>
</dbReference>
<dbReference type="PANTHER" id="PTHR45824">
    <property type="entry name" value="GH16843P"/>
    <property type="match status" value="1"/>
</dbReference>
<proteinExistence type="predicted"/>
<feature type="region of interest" description="Disordered" evidence="1">
    <location>
        <begin position="203"/>
        <end position="242"/>
    </location>
</feature>
<dbReference type="AlphaFoldDB" id="A0A7N0UHW0"/>
<organism evidence="3 4">
    <name type="scientific">Kalanchoe fedtschenkoi</name>
    <name type="common">Lavender scallops</name>
    <name type="synonym">South American air plant</name>
    <dbReference type="NCBI Taxonomy" id="63787"/>
    <lineage>
        <taxon>Eukaryota</taxon>
        <taxon>Viridiplantae</taxon>
        <taxon>Streptophyta</taxon>
        <taxon>Embryophyta</taxon>
        <taxon>Tracheophyta</taxon>
        <taxon>Spermatophyta</taxon>
        <taxon>Magnoliopsida</taxon>
        <taxon>eudicotyledons</taxon>
        <taxon>Gunneridae</taxon>
        <taxon>Pentapetalae</taxon>
        <taxon>Saxifragales</taxon>
        <taxon>Crassulaceae</taxon>
        <taxon>Kalanchoe</taxon>
    </lineage>
</organism>
<dbReference type="InterPro" id="IPR036865">
    <property type="entry name" value="CRAL-TRIO_dom_sf"/>
</dbReference>
<dbReference type="Gramene" id="Kaladp0067s0237.2.v1.1">
    <property type="protein sequence ID" value="Kaladp0067s0237.2.v1.1"/>
    <property type="gene ID" value="Kaladp0067s0237.v1.1"/>
</dbReference>
<dbReference type="SUPFAM" id="SSF52087">
    <property type="entry name" value="CRAL/TRIO domain"/>
    <property type="match status" value="1"/>
</dbReference>
<dbReference type="GO" id="GO:0008526">
    <property type="term" value="F:phosphatidylinositol transfer activity"/>
    <property type="evidence" value="ECO:0007669"/>
    <property type="project" value="TreeGrafter"/>
</dbReference>
<reference evidence="3" key="1">
    <citation type="submission" date="2021-01" db="UniProtKB">
        <authorList>
            <consortium name="EnsemblPlants"/>
        </authorList>
    </citation>
    <scope>IDENTIFICATION</scope>
</reference>
<dbReference type="Proteomes" id="UP000594263">
    <property type="component" value="Unplaced"/>
</dbReference>
<dbReference type="Pfam" id="PF03765">
    <property type="entry name" value="CRAL_TRIO_N"/>
    <property type="match status" value="1"/>
</dbReference>
<keyword evidence="4" id="KW-1185">Reference proteome</keyword>
<evidence type="ECO:0000256" key="1">
    <source>
        <dbReference type="SAM" id="MobiDB-lite"/>
    </source>
</evidence>
<feature type="compositionally biased region" description="Basic and acidic residues" evidence="1">
    <location>
        <begin position="225"/>
        <end position="234"/>
    </location>
</feature>
<dbReference type="InterPro" id="IPR011074">
    <property type="entry name" value="CRAL/TRIO_N_dom"/>
</dbReference>
<dbReference type="InterPro" id="IPR052578">
    <property type="entry name" value="PI_Transfer_CRAL-TRIO"/>
</dbReference>
<dbReference type="SMART" id="SM01100">
    <property type="entry name" value="CRAL_TRIO_N"/>
    <property type="match status" value="1"/>
</dbReference>
<evidence type="ECO:0000259" key="2">
    <source>
        <dbReference type="SMART" id="SM01100"/>
    </source>
</evidence>